<dbReference type="PANTHER" id="PTHR11461:SF211">
    <property type="entry name" value="GH10112P-RELATED"/>
    <property type="match status" value="1"/>
</dbReference>
<organism evidence="5 6">
    <name type="scientific">Vairimorpha necatrix</name>
    <dbReference type="NCBI Taxonomy" id="6039"/>
    <lineage>
        <taxon>Eukaryota</taxon>
        <taxon>Fungi</taxon>
        <taxon>Fungi incertae sedis</taxon>
        <taxon>Microsporidia</taxon>
        <taxon>Nosematidae</taxon>
        <taxon>Vairimorpha</taxon>
    </lineage>
</organism>
<dbReference type="AlphaFoldDB" id="A0AAX4JCP5"/>
<evidence type="ECO:0000256" key="2">
    <source>
        <dbReference type="RuleBase" id="RU000411"/>
    </source>
</evidence>
<dbReference type="Proteomes" id="UP001334084">
    <property type="component" value="Chromosome 6"/>
</dbReference>
<dbReference type="EMBL" id="CP142731">
    <property type="protein sequence ID" value="WUR03730.1"/>
    <property type="molecule type" value="Genomic_DNA"/>
</dbReference>
<keyword evidence="6" id="KW-1185">Reference proteome</keyword>
<dbReference type="InterPro" id="IPR023796">
    <property type="entry name" value="Serpin_dom"/>
</dbReference>
<reference evidence="5" key="1">
    <citation type="journal article" date="2024" name="BMC Genomics">
        <title>Functional annotation of a divergent genome using sequence and structure-based similarity.</title>
        <authorList>
            <person name="Svedberg D."/>
            <person name="Winiger R.R."/>
            <person name="Berg A."/>
            <person name="Sharma H."/>
            <person name="Tellgren-Roth C."/>
            <person name="Debrunner-Vossbrinck B.A."/>
            <person name="Vossbrinck C.R."/>
            <person name="Barandun J."/>
        </authorList>
    </citation>
    <scope>NUCLEOTIDE SEQUENCE</scope>
    <source>
        <strain evidence="5">Illinois isolate</strain>
    </source>
</reference>
<dbReference type="RefSeq" id="XP_065329875.1">
    <property type="nucleotide sequence ID" value="XM_065473803.1"/>
</dbReference>
<evidence type="ECO:0000256" key="1">
    <source>
        <dbReference type="ARBA" id="ARBA00009500"/>
    </source>
</evidence>
<dbReference type="KEGG" id="vnx:VNE69_06051"/>
<dbReference type="Gene3D" id="2.30.39.10">
    <property type="entry name" value="Alpha-1-antitrypsin, domain 1"/>
    <property type="match status" value="1"/>
</dbReference>
<feature type="signal peptide" evidence="3">
    <location>
        <begin position="1"/>
        <end position="21"/>
    </location>
</feature>
<dbReference type="GO" id="GO:0004867">
    <property type="term" value="F:serine-type endopeptidase inhibitor activity"/>
    <property type="evidence" value="ECO:0007669"/>
    <property type="project" value="InterPro"/>
</dbReference>
<dbReference type="GO" id="GO:0005615">
    <property type="term" value="C:extracellular space"/>
    <property type="evidence" value="ECO:0007669"/>
    <property type="project" value="InterPro"/>
</dbReference>
<dbReference type="SUPFAM" id="SSF56574">
    <property type="entry name" value="Serpins"/>
    <property type="match status" value="1"/>
</dbReference>
<comment type="similarity">
    <text evidence="1 2">Belongs to the serpin family.</text>
</comment>
<dbReference type="InterPro" id="IPR042185">
    <property type="entry name" value="Serpin_sf_2"/>
</dbReference>
<dbReference type="Gene3D" id="3.30.497.10">
    <property type="entry name" value="Antithrombin, subunit I, domain 2"/>
    <property type="match status" value="1"/>
</dbReference>
<sequence>MKNFLDAVIILSLKFFDALLSHESSLTTSQVISPFSYLHVISLLANGSDKEQYLGCIKKLGFEADIDKFYEHFMKLNNKLNTHKEFNSFLCVKNYLIHRKDFEIKNEFKTSSTERFGLTIFDFDPLVHKEKANEISKKIAADTDNIIKRAFQDLNPDICTLILNIICLKLTWKHKFDSCEMREFHKLPENKTVCKEKESKSSDPEVVLQNFMKQGEKKKYWSLENEDFIAIEMPYKDSSLSFVALMPKNLNNWEIVKKEFCSLEGFKNVFSKMKFQYTDPIFPEFQFESEIDILKSAKLTDINETLNNLAINNMMEGVKKANFKINQKILIDVNENGTLATVATTGTCFDGGPKQWLELEFNQPMLFSIVMKDKSREEILPIIMGNYMGPEKKKELK</sequence>
<dbReference type="InterPro" id="IPR042178">
    <property type="entry name" value="Serpin_sf_1"/>
</dbReference>
<feature type="domain" description="Serpin" evidence="4">
    <location>
        <begin position="13"/>
        <end position="390"/>
    </location>
</feature>
<evidence type="ECO:0000313" key="6">
    <source>
        <dbReference type="Proteomes" id="UP001334084"/>
    </source>
</evidence>
<dbReference type="PANTHER" id="PTHR11461">
    <property type="entry name" value="SERINE PROTEASE INHIBITOR, SERPIN"/>
    <property type="match status" value="1"/>
</dbReference>
<feature type="chain" id="PRO_5043971334" evidence="3">
    <location>
        <begin position="22"/>
        <end position="397"/>
    </location>
</feature>
<dbReference type="SMART" id="SM00093">
    <property type="entry name" value="SERPIN"/>
    <property type="match status" value="1"/>
</dbReference>
<gene>
    <name evidence="5" type="ORF">VNE69_06051</name>
</gene>
<protein>
    <submittedName>
        <fullName evidence="5">Serpin-type proteinase inhibitor 17</fullName>
    </submittedName>
</protein>
<dbReference type="Pfam" id="PF00079">
    <property type="entry name" value="Serpin"/>
    <property type="match status" value="1"/>
</dbReference>
<evidence type="ECO:0000313" key="5">
    <source>
        <dbReference type="EMBL" id="WUR03730.1"/>
    </source>
</evidence>
<dbReference type="InterPro" id="IPR036186">
    <property type="entry name" value="Serpin_sf"/>
</dbReference>
<dbReference type="GeneID" id="90541548"/>
<keyword evidence="3" id="KW-0732">Signal</keyword>
<proteinExistence type="inferred from homology"/>
<evidence type="ECO:0000259" key="4">
    <source>
        <dbReference type="SMART" id="SM00093"/>
    </source>
</evidence>
<dbReference type="InterPro" id="IPR000215">
    <property type="entry name" value="Serpin_fam"/>
</dbReference>
<accession>A0AAX4JCP5</accession>
<name>A0AAX4JCP5_9MICR</name>
<evidence type="ECO:0000256" key="3">
    <source>
        <dbReference type="SAM" id="SignalP"/>
    </source>
</evidence>